<feature type="coiled-coil region" evidence="1">
    <location>
        <begin position="36"/>
        <end position="63"/>
    </location>
</feature>
<protein>
    <recommendedName>
        <fullName evidence="4">TPM domain-containing protein</fullName>
    </recommendedName>
</protein>
<evidence type="ECO:0000256" key="1">
    <source>
        <dbReference type="SAM" id="Coils"/>
    </source>
</evidence>
<comment type="caution">
    <text evidence="5">The sequence shown here is derived from an EMBL/GenBank/DDBJ whole genome shotgun (WGS) entry which is preliminary data.</text>
</comment>
<dbReference type="EMBL" id="MCRM02000039">
    <property type="protein sequence ID" value="PNV71787.1"/>
    <property type="molecule type" value="Genomic_DNA"/>
</dbReference>
<keyword evidence="1" id="KW-0175">Coiled coil</keyword>
<feature type="transmembrane region" description="Helical" evidence="3">
    <location>
        <begin position="214"/>
        <end position="243"/>
    </location>
</feature>
<dbReference type="RefSeq" id="WP_010414016.1">
    <property type="nucleotide sequence ID" value="NZ_MCRM02000039.1"/>
</dbReference>
<name>A0ABX4YCV2_9LEPT</name>
<keyword evidence="3" id="KW-1133">Transmembrane helix</keyword>
<feature type="region of interest" description="Disordered" evidence="2">
    <location>
        <begin position="257"/>
        <end position="292"/>
    </location>
</feature>
<dbReference type="Proteomes" id="UP000094669">
    <property type="component" value="Unassembled WGS sequence"/>
</dbReference>
<reference evidence="5" key="1">
    <citation type="submission" date="2018-01" db="EMBL/GenBank/DDBJ databases">
        <title>Genomic characterization of Leptospira inadai serogroup Lyme isolated from captured rat in Brazil and comparative analysis with human reference strain.</title>
        <authorList>
            <person name="Moreno L.Z."/>
            <person name="Loureiro A.P."/>
            <person name="Miraglia F."/>
            <person name="Kremer F.S."/>
            <person name="Eslabao M.R."/>
            <person name="Dellagostin O.A."/>
            <person name="Lilenbaum W."/>
            <person name="Moreno A.M."/>
        </authorList>
    </citation>
    <scope>NUCLEOTIDE SEQUENCE [LARGE SCALE GENOMIC DNA]</scope>
    <source>
        <strain evidence="5">M34/99</strain>
    </source>
</reference>
<organism evidence="5 6">
    <name type="scientific">Leptospira inadai serovar Lyme</name>
    <dbReference type="NCBI Taxonomy" id="293084"/>
    <lineage>
        <taxon>Bacteria</taxon>
        <taxon>Pseudomonadati</taxon>
        <taxon>Spirochaetota</taxon>
        <taxon>Spirochaetia</taxon>
        <taxon>Leptospirales</taxon>
        <taxon>Leptospiraceae</taxon>
        <taxon>Leptospira</taxon>
    </lineage>
</organism>
<evidence type="ECO:0000313" key="6">
    <source>
        <dbReference type="Proteomes" id="UP000094669"/>
    </source>
</evidence>
<evidence type="ECO:0000259" key="4">
    <source>
        <dbReference type="Pfam" id="PF04536"/>
    </source>
</evidence>
<feature type="compositionally biased region" description="Gly residues" evidence="2">
    <location>
        <begin position="277"/>
        <end position="292"/>
    </location>
</feature>
<gene>
    <name evidence="5" type="ORF">BES34_020720</name>
</gene>
<evidence type="ECO:0000256" key="3">
    <source>
        <dbReference type="SAM" id="Phobius"/>
    </source>
</evidence>
<dbReference type="InterPro" id="IPR007621">
    <property type="entry name" value="TPM_dom"/>
</dbReference>
<accession>A0ABX4YCV2</accession>
<keyword evidence="3" id="KW-0472">Membrane</keyword>
<keyword evidence="3" id="KW-0812">Transmembrane</keyword>
<feature type="domain" description="TPM" evidence="4">
    <location>
        <begin position="31"/>
        <end position="153"/>
    </location>
</feature>
<dbReference type="PANTHER" id="PTHR30373:SF2">
    <property type="entry name" value="UPF0603 PROTEIN YGCG"/>
    <property type="match status" value="1"/>
</dbReference>
<feature type="transmembrane region" description="Helical" evidence="3">
    <location>
        <begin position="182"/>
        <end position="202"/>
    </location>
</feature>
<feature type="compositionally biased region" description="Gly residues" evidence="2">
    <location>
        <begin position="257"/>
        <end position="266"/>
    </location>
</feature>
<proteinExistence type="predicted"/>
<dbReference type="PANTHER" id="PTHR30373">
    <property type="entry name" value="UPF0603 PROTEIN YGCG"/>
    <property type="match status" value="1"/>
</dbReference>
<keyword evidence="6" id="KW-1185">Reference proteome</keyword>
<dbReference type="Gene3D" id="3.10.310.50">
    <property type="match status" value="1"/>
</dbReference>
<evidence type="ECO:0000256" key="2">
    <source>
        <dbReference type="SAM" id="MobiDB-lite"/>
    </source>
</evidence>
<feature type="compositionally biased region" description="Low complexity" evidence="2">
    <location>
        <begin position="267"/>
        <end position="276"/>
    </location>
</feature>
<evidence type="ECO:0000313" key="5">
    <source>
        <dbReference type="EMBL" id="PNV71787.1"/>
    </source>
</evidence>
<sequence>MKRFGAFFLLLIISIPIFSEPVSVPSLTRRVTDLTGTLNSEEVSSLENKLEKLEERKGSQIAILILPSTGEETIEQYSIRVADAWKIGRKSIADGIIFVIAKDDRKMRFEVGRGLEGAVPDATCKRIQIEYVRPLFKEGKYFEGIDAGIDKIIGLIDGEPLPEPDTHTSFHGSEIGSSDMTMYYILLGIIALFVGFVFRRLFSPIQAIAATGIAYWVGGAFGISLSALLPILIIFFILLWVLYSAIKSGGGGGGSSWSSWGGGGSSWGSSSDSSSWAGGGGDFGGGGSSSDW</sequence>
<dbReference type="Pfam" id="PF04536">
    <property type="entry name" value="TPM_phosphatase"/>
    <property type="match status" value="1"/>
</dbReference>